<reference evidence="2" key="1">
    <citation type="submission" date="2021-07" db="EMBL/GenBank/DDBJ databases">
        <authorList>
            <person name="Catto M.A."/>
            <person name="Jacobson A."/>
            <person name="Kennedy G."/>
            <person name="Labadie P."/>
            <person name="Hunt B.G."/>
            <person name="Srinivasan R."/>
        </authorList>
    </citation>
    <scope>NUCLEOTIDE SEQUENCE</scope>
    <source>
        <strain evidence="2">PL_HMW_Pooled</strain>
        <tissue evidence="2">Head</tissue>
    </source>
</reference>
<evidence type="ECO:0000256" key="1">
    <source>
        <dbReference type="SAM" id="MobiDB-lite"/>
    </source>
</evidence>
<name>A0AAE1HN80_9NEOP</name>
<evidence type="ECO:0000313" key="3">
    <source>
        <dbReference type="Proteomes" id="UP001219518"/>
    </source>
</evidence>
<feature type="compositionally biased region" description="Polar residues" evidence="1">
    <location>
        <begin position="1"/>
        <end position="10"/>
    </location>
</feature>
<dbReference type="GO" id="GO:0016740">
    <property type="term" value="F:transferase activity"/>
    <property type="evidence" value="ECO:0007669"/>
    <property type="project" value="UniProtKB-KW"/>
</dbReference>
<organism evidence="2 3">
    <name type="scientific">Frankliniella fusca</name>
    <dbReference type="NCBI Taxonomy" id="407009"/>
    <lineage>
        <taxon>Eukaryota</taxon>
        <taxon>Metazoa</taxon>
        <taxon>Ecdysozoa</taxon>
        <taxon>Arthropoda</taxon>
        <taxon>Hexapoda</taxon>
        <taxon>Insecta</taxon>
        <taxon>Pterygota</taxon>
        <taxon>Neoptera</taxon>
        <taxon>Paraneoptera</taxon>
        <taxon>Thysanoptera</taxon>
        <taxon>Terebrantia</taxon>
        <taxon>Thripoidea</taxon>
        <taxon>Thripidae</taxon>
        <taxon>Frankliniella</taxon>
    </lineage>
</organism>
<reference evidence="2" key="2">
    <citation type="journal article" date="2023" name="BMC Genomics">
        <title>Pest status, molecular evolution, and epigenetic factors derived from the genome assembly of Frankliniella fusca, a thysanopteran phytovirus vector.</title>
        <authorList>
            <person name="Catto M.A."/>
            <person name="Labadie P.E."/>
            <person name="Jacobson A.L."/>
            <person name="Kennedy G.G."/>
            <person name="Srinivasan R."/>
            <person name="Hunt B.G."/>
        </authorList>
    </citation>
    <scope>NUCLEOTIDE SEQUENCE</scope>
    <source>
        <strain evidence="2">PL_HMW_Pooled</strain>
    </source>
</reference>
<comment type="caution">
    <text evidence="2">The sequence shown here is derived from an EMBL/GenBank/DDBJ whole genome shotgun (WGS) entry which is preliminary data.</text>
</comment>
<feature type="region of interest" description="Disordered" evidence="1">
    <location>
        <begin position="1"/>
        <end position="20"/>
    </location>
</feature>
<accession>A0AAE1HN80</accession>
<dbReference type="Proteomes" id="UP001219518">
    <property type="component" value="Unassembled WGS sequence"/>
</dbReference>
<keyword evidence="3" id="KW-1185">Reference proteome</keyword>
<dbReference type="EMBL" id="JAHWGI010001187">
    <property type="protein sequence ID" value="KAK3924476.1"/>
    <property type="molecule type" value="Genomic_DNA"/>
</dbReference>
<proteinExistence type="predicted"/>
<gene>
    <name evidence="2" type="ORF">KUF71_012499</name>
</gene>
<evidence type="ECO:0000313" key="2">
    <source>
        <dbReference type="EMBL" id="KAK3924476.1"/>
    </source>
</evidence>
<sequence length="61" mass="6777">MIQQLQQPMRNDSPFKSGMFASSRQLRRRALCIVWPLTCKAEDPVGANTKAEPSPSSDSIV</sequence>
<dbReference type="AlphaFoldDB" id="A0AAE1HN80"/>
<protein>
    <submittedName>
        <fullName evidence="2">Transferase CAF17, mitochondrial</fullName>
    </submittedName>
</protein>
<keyword evidence="2" id="KW-0808">Transferase</keyword>